<evidence type="ECO:0000313" key="3">
    <source>
        <dbReference type="Proteomes" id="UP001214170"/>
    </source>
</evidence>
<dbReference type="RefSeq" id="WP_268078750.1">
    <property type="nucleotide sequence ID" value="NZ_CP106885.1"/>
</dbReference>
<dbReference type="Proteomes" id="UP001214170">
    <property type="component" value="Chromosome"/>
</dbReference>
<accession>A0ABY8GUG5</accession>
<proteinExistence type="predicted"/>
<keyword evidence="1" id="KW-0472">Membrane</keyword>
<reference evidence="2 3" key="1">
    <citation type="submission" date="2023-03" db="EMBL/GenBank/DDBJ databases">
        <title>Achromobacter spanius LIG8.</title>
        <authorList>
            <person name="Shrestha S."/>
        </authorList>
    </citation>
    <scope>NUCLEOTIDE SEQUENCE [LARGE SCALE GENOMIC DNA]</scope>
    <source>
        <strain evidence="2 3">LIG8</strain>
    </source>
</reference>
<feature type="transmembrane region" description="Helical" evidence="1">
    <location>
        <begin position="92"/>
        <end position="113"/>
    </location>
</feature>
<evidence type="ECO:0008006" key="4">
    <source>
        <dbReference type="Google" id="ProtNLM"/>
    </source>
</evidence>
<evidence type="ECO:0000256" key="1">
    <source>
        <dbReference type="SAM" id="Phobius"/>
    </source>
</evidence>
<feature type="transmembrane region" description="Helical" evidence="1">
    <location>
        <begin position="157"/>
        <end position="176"/>
    </location>
</feature>
<keyword evidence="1" id="KW-1133">Transmembrane helix</keyword>
<organism evidence="2 3">
    <name type="scientific">Achromobacter spanius</name>
    <dbReference type="NCBI Taxonomy" id="217203"/>
    <lineage>
        <taxon>Bacteria</taxon>
        <taxon>Pseudomonadati</taxon>
        <taxon>Pseudomonadota</taxon>
        <taxon>Betaproteobacteria</taxon>
        <taxon>Burkholderiales</taxon>
        <taxon>Alcaligenaceae</taxon>
        <taxon>Achromobacter</taxon>
    </lineage>
</organism>
<protein>
    <recommendedName>
        <fullName evidence="4">DUF1772 domain-containing protein</fullName>
    </recommendedName>
</protein>
<keyword evidence="1" id="KW-0812">Transmembrane</keyword>
<keyword evidence="3" id="KW-1185">Reference proteome</keyword>
<evidence type="ECO:0000313" key="2">
    <source>
        <dbReference type="EMBL" id="WFP08472.1"/>
    </source>
</evidence>
<name>A0ABY8GUG5_9BURK</name>
<sequence>MMKVLWYAILCAAVLSLFFGLLGYRTLFRRAPADMMDTPVVPANSIVDAWGTIYAQASFAEMEHAKLYLVLSSALLVACTAAMTYWPGTDLPVAAVALTLLGQLVAALPLLGARDSHERRMAKFVSMNLSPHDWPLKDMSLSLPIIQSSRTVKAASIFSLSCTAIGALLLILQLMFSSAKSCSVPIAPTLKVCPVKADASAKAETREER</sequence>
<feature type="transmembrane region" description="Helical" evidence="1">
    <location>
        <begin position="6"/>
        <end position="27"/>
    </location>
</feature>
<dbReference type="EMBL" id="CP121261">
    <property type="protein sequence ID" value="WFP08472.1"/>
    <property type="molecule type" value="Genomic_DNA"/>
</dbReference>
<feature type="transmembrane region" description="Helical" evidence="1">
    <location>
        <begin position="67"/>
        <end position="86"/>
    </location>
</feature>
<gene>
    <name evidence="2" type="ORF">P8T11_00965</name>
</gene>